<comment type="caution">
    <text evidence="2">The sequence shown here is derived from an EMBL/GenBank/DDBJ whole genome shotgun (WGS) entry which is preliminary data.</text>
</comment>
<dbReference type="Proteomes" id="UP000054851">
    <property type="component" value="Unassembled WGS sequence"/>
</dbReference>
<dbReference type="PANTHER" id="PTHR37314:SF4">
    <property type="entry name" value="UPF0700 TRANSMEMBRANE PROTEIN YOAK"/>
    <property type="match status" value="1"/>
</dbReference>
<keyword evidence="3" id="KW-1185">Reference proteome</keyword>
<feature type="transmembrane region" description="Helical" evidence="1">
    <location>
        <begin position="64"/>
        <end position="88"/>
    </location>
</feature>
<dbReference type="PANTHER" id="PTHR37314">
    <property type="entry name" value="SLR0142 PROTEIN"/>
    <property type="match status" value="1"/>
</dbReference>
<feature type="transmembrane region" description="Helical" evidence="1">
    <location>
        <begin position="21"/>
        <end position="44"/>
    </location>
</feature>
<evidence type="ECO:0000313" key="2">
    <source>
        <dbReference type="EMBL" id="SAK82639.1"/>
    </source>
</evidence>
<dbReference type="EMBL" id="FCOA02000024">
    <property type="protein sequence ID" value="SAK82639.1"/>
    <property type="molecule type" value="Genomic_DNA"/>
</dbReference>
<accession>A0A158CJY7</accession>
<feature type="transmembrane region" description="Helical" evidence="1">
    <location>
        <begin position="100"/>
        <end position="121"/>
    </location>
</feature>
<dbReference type="AlphaFoldDB" id="A0A158CJY7"/>
<gene>
    <name evidence="2" type="ORF">AWB79_05502</name>
</gene>
<name>A0A158CJY7_9BURK</name>
<evidence type="ECO:0000256" key="1">
    <source>
        <dbReference type="SAM" id="Phobius"/>
    </source>
</evidence>
<reference evidence="2" key="1">
    <citation type="submission" date="2016-01" db="EMBL/GenBank/DDBJ databases">
        <authorList>
            <person name="Peeters C."/>
        </authorList>
    </citation>
    <scope>NUCLEOTIDE SEQUENCE</scope>
    <source>
        <strain evidence="2">LMG 29322</strain>
    </source>
</reference>
<feature type="transmembrane region" description="Helical" evidence="1">
    <location>
        <begin position="127"/>
        <end position="147"/>
    </location>
</feature>
<dbReference type="Pfam" id="PF06912">
    <property type="entry name" value="DUF1275"/>
    <property type="match status" value="1"/>
</dbReference>
<proteinExistence type="predicted"/>
<dbReference type="RefSeq" id="WP_061170594.1">
    <property type="nucleotide sequence ID" value="NZ_FCOA02000024.1"/>
</dbReference>
<dbReference type="STRING" id="1777140.AWB79_05502"/>
<dbReference type="InterPro" id="IPR010699">
    <property type="entry name" value="DUF1275"/>
</dbReference>
<keyword evidence="1" id="KW-1133">Transmembrane helix</keyword>
<evidence type="ECO:0000313" key="3">
    <source>
        <dbReference type="Proteomes" id="UP000054851"/>
    </source>
</evidence>
<organism evidence="2 3">
    <name type="scientific">Caballeronia hypogeia</name>
    <dbReference type="NCBI Taxonomy" id="1777140"/>
    <lineage>
        <taxon>Bacteria</taxon>
        <taxon>Pseudomonadati</taxon>
        <taxon>Pseudomonadota</taxon>
        <taxon>Betaproteobacteria</taxon>
        <taxon>Burkholderiales</taxon>
        <taxon>Burkholderiaceae</taxon>
        <taxon>Caballeronia</taxon>
    </lineage>
</organism>
<keyword evidence="1" id="KW-0812">Transmembrane</keyword>
<sequence>MPVNYLRDFTSAARTDTANRRLGIALAGVAGAANAGGFLAIGQYTSHMSGMVSSLADSLVLGNLPLVLAAASAIFAFLAGAASSAILINWGRRRGTHSVYAVPLAVEGLLLLCFGVLGANLEHQRLLFVPATVTLLCYVMGLQNAMITKISKAEIRTTHVTGLVTDLGIEIGKGLYWNRGVSSTESGYIGADVRRLGLLASMLAMFLLGGLAGAISFKQFGFVATVPLAAFLLLLAIVPVADDLFSSPRRSR</sequence>
<feature type="transmembrane region" description="Helical" evidence="1">
    <location>
        <begin position="196"/>
        <end position="215"/>
    </location>
</feature>
<keyword evidence="1" id="KW-0472">Membrane</keyword>
<evidence type="ECO:0008006" key="4">
    <source>
        <dbReference type="Google" id="ProtNLM"/>
    </source>
</evidence>
<protein>
    <recommendedName>
        <fullName evidence="4">DUF1275 domain-containing protein</fullName>
    </recommendedName>
</protein>
<dbReference type="OrthoDB" id="270162at2"/>
<feature type="transmembrane region" description="Helical" evidence="1">
    <location>
        <begin position="221"/>
        <end position="241"/>
    </location>
</feature>